<evidence type="ECO:0000313" key="2">
    <source>
        <dbReference type="EMBL" id="PIW32699.1"/>
    </source>
</evidence>
<dbReference type="AlphaFoldDB" id="A0A2M7GXW0"/>
<sequence length="193" mass="21731">MKPMKIVFILCLIFLPCADFVAVRFIAPTGSLQQACAEEIPPQVSVYNFVSDGDWYQEYCWLSGSQDQYGRWTFINLNKEEVKSKIKIALTLLAIKVDKNGKETKSSSEILINVGRLKTKKYVGGEATGQQEDWDYSVIKDLSKNVESGVLFTIEVDKSLLPEDGNLAVKIIRRGNDNRPWLGIKKDSVAISY</sequence>
<accession>A0A2M7GXW0</accession>
<name>A0A2M7GXW0_9BACT</name>
<proteinExistence type="predicted"/>
<organism evidence="2 3">
    <name type="scientific">bacterium (Candidatus Ratteibacteria) CG15_BIG_FIL_POST_REV_8_21_14_020_41_12</name>
    <dbReference type="NCBI Taxonomy" id="2014291"/>
    <lineage>
        <taxon>Bacteria</taxon>
        <taxon>Candidatus Ratteibacteria</taxon>
    </lineage>
</organism>
<feature type="signal peptide" evidence="1">
    <location>
        <begin position="1"/>
        <end position="21"/>
    </location>
</feature>
<reference evidence="3" key="1">
    <citation type="submission" date="2017-09" db="EMBL/GenBank/DDBJ databases">
        <title>Depth-based differentiation of microbial function through sediment-hosted aquifers and enrichment of novel symbionts in the deep terrestrial subsurface.</title>
        <authorList>
            <person name="Probst A.J."/>
            <person name="Ladd B."/>
            <person name="Jarett J.K."/>
            <person name="Geller-Mcgrath D.E."/>
            <person name="Sieber C.M.K."/>
            <person name="Emerson J.B."/>
            <person name="Anantharaman K."/>
            <person name="Thomas B.C."/>
            <person name="Malmstrom R."/>
            <person name="Stieglmeier M."/>
            <person name="Klingl A."/>
            <person name="Woyke T."/>
            <person name="Ryan C.M."/>
            <person name="Banfield J.F."/>
        </authorList>
    </citation>
    <scope>NUCLEOTIDE SEQUENCE [LARGE SCALE GENOMIC DNA]</scope>
</reference>
<protein>
    <submittedName>
        <fullName evidence="2">Uncharacterized protein</fullName>
    </submittedName>
</protein>
<feature type="chain" id="PRO_5014902242" evidence="1">
    <location>
        <begin position="22"/>
        <end position="193"/>
    </location>
</feature>
<dbReference type="EMBL" id="PFFY01000252">
    <property type="protein sequence ID" value="PIW32699.1"/>
    <property type="molecule type" value="Genomic_DNA"/>
</dbReference>
<dbReference type="Proteomes" id="UP000230025">
    <property type="component" value="Unassembled WGS sequence"/>
</dbReference>
<evidence type="ECO:0000313" key="3">
    <source>
        <dbReference type="Proteomes" id="UP000230025"/>
    </source>
</evidence>
<comment type="caution">
    <text evidence="2">The sequence shown here is derived from an EMBL/GenBank/DDBJ whole genome shotgun (WGS) entry which is preliminary data.</text>
</comment>
<keyword evidence="1" id="KW-0732">Signal</keyword>
<evidence type="ECO:0000256" key="1">
    <source>
        <dbReference type="SAM" id="SignalP"/>
    </source>
</evidence>
<gene>
    <name evidence="2" type="ORF">COW28_05430</name>
</gene>